<feature type="transmembrane region" description="Helical" evidence="10">
    <location>
        <begin position="749"/>
        <end position="773"/>
    </location>
</feature>
<keyword evidence="6" id="KW-0653">Protein transport</keyword>
<evidence type="ECO:0000256" key="3">
    <source>
        <dbReference type="ARBA" id="ARBA00022448"/>
    </source>
</evidence>
<feature type="transmembrane region" description="Helical" evidence="10">
    <location>
        <begin position="720"/>
        <end position="737"/>
    </location>
</feature>
<keyword evidence="7 10" id="KW-1133">Transmembrane helix</keyword>
<feature type="transmembrane region" description="Helical" evidence="10">
    <location>
        <begin position="443"/>
        <end position="463"/>
    </location>
</feature>
<gene>
    <name evidence="11" type="ORF">KGF56_003986</name>
</gene>
<feature type="transmembrane region" description="Helical" evidence="10">
    <location>
        <begin position="150"/>
        <end position="170"/>
    </location>
</feature>
<dbReference type="InterPro" id="IPR004813">
    <property type="entry name" value="OPT"/>
</dbReference>
<accession>A0AAI9WWI9</accession>
<evidence type="ECO:0000256" key="9">
    <source>
        <dbReference type="SAM" id="MobiDB-lite"/>
    </source>
</evidence>
<evidence type="ECO:0000313" key="12">
    <source>
        <dbReference type="Proteomes" id="UP001202479"/>
    </source>
</evidence>
<feature type="compositionally biased region" description="Polar residues" evidence="9">
    <location>
        <begin position="20"/>
        <end position="29"/>
    </location>
</feature>
<comment type="subcellular location">
    <subcellularLocation>
        <location evidence="1">Membrane</location>
        <topology evidence="1">Multi-pass membrane protein</topology>
    </subcellularLocation>
</comment>
<evidence type="ECO:0000313" key="11">
    <source>
        <dbReference type="EMBL" id="KAI3403216.1"/>
    </source>
</evidence>
<evidence type="ECO:0008006" key="13">
    <source>
        <dbReference type="Google" id="ProtNLM"/>
    </source>
</evidence>
<evidence type="ECO:0000256" key="1">
    <source>
        <dbReference type="ARBA" id="ARBA00004141"/>
    </source>
</evidence>
<proteinExistence type="inferred from homology"/>
<evidence type="ECO:0000256" key="4">
    <source>
        <dbReference type="ARBA" id="ARBA00022692"/>
    </source>
</evidence>
<dbReference type="GO" id="GO:0015031">
    <property type="term" value="P:protein transport"/>
    <property type="evidence" value="ECO:0007669"/>
    <property type="project" value="UniProtKB-KW"/>
</dbReference>
<feature type="region of interest" description="Disordered" evidence="9">
    <location>
        <begin position="1"/>
        <end position="45"/>
    </location>
</feature>
<feature type="transmembrane region" description="Helical" evidence="10">
    <location>
        <begin position="290"/>
        <end position="314"/>
    </location>
</feature>
<dbReference type="AlphaFoldDB" id="A0AAI9WWI9"/>
<dbReference type="NCBIfam" id="TIGR00727">
    <property type="entry name" value="ISP4_OPT"/>
    <property type="match status" value="1"/>
</dbReference>
<dbReference type="GO" id="GO:0016020">
    <property type="term" value="C:membrane"/>
    <property type="evidence" value="ECO:0007669"/>
    <property type="project" value="UniProtKB-SubCell"/>
</dbReference>
<dbReference type="Proteomes" id="UP001202479">
    <property type="component" value="Unassembled WGS sequence"/>
</dbReference>
<dbReference type="GO" id="GO:0035673">
    <property type="term" value="F:oligopeptide transmembrane transporter activity"/>
    <property type="evidence" value="ECO:0007669"/>
    <property type="project" value="InterPro"/>
</dbReference>
<name>A0AAI9WWI9_9ASCO</name>
<feature type="transmembrane region" description="Helical" evidence="10">
    <location>
        <begin position="126"/>
        <end position="144"/>
    </location>
</feature>
<protein>
    <recommendedName>
        <fullName evidence="13">OPT family small oligopeptide transporter</fullName>
    </recommendedName>
</protein>
<keyword evidence="12" id="KW-1185">Reference proteome</keyword>
<keyword evidence="3" id="KW-0813">Transport</keyword>
<evidence type="ECO:0000256" key="10">
    <source>
        <dbReference type="SAM" id="Phobius"/>
    </source>
</evidence>
<evidence type="ECO:0000256" key="6">
    <source>
        <dbReference type="ARBA" id="ARBA00022927"/>
    </source>
</evidence>
<dbReference type="RefSeq" id="XP_049178963.1">
    <property type="nucleotide sequence ID" value="XM_049325379.1"/>
</dbReference>
<keyword evidence="4 10" id="KW-0812">Transmembrane</keyword>
<keyword evidence="8 10" id="KW-0472">Membrane</keyword>
<comment type="caution">
    <text evidence="11">The sequence shown here is derived from an EMBL/GenBank/DDBJ whole genome shotgun (WGS) entry which is preliminary data.</text>
</comment>
<comment type="similarity">
    <text evidence="2">Belongs to the oligopeptide OPT transporter family.</text>
</comment>
<evidence type="ECO:0000256" key="7">
    <source>
        <dbReference type="ARBA" id="ARBA00022989"/>
    </source>
</evidence>
<dbReference type="NCBIfam" id="TIGR00728">
    <property type="entry name" value="OPT_sfam"/>
    <property type="match status" value="1"/>
</dbReference>
<feature type="transmembrane region" description="Helical" evidence="10">
    <location>
        <begin position="226"/>
        <end position="249"/>
    </location>
</feature>
<dbReference type="EMBL" id="JAHUZD010000135">
    <property type="protein sequence ID" value="KAI3403216.1"/>
    <property type="molecule type" value="Genomic_DNA"/>
</dbReference>
<feature type="transmembrane region" description="Helical" evidence="10">
    <location>
        <begin position="603"/>
        <end position="626"/>
    </location>
</feature>
<evidence type="ECO:0000256" key="8">
    <source>
        <dbReference type="ARBA" id="ARBA00023136"/>
    </source>
</evidence>
<dbReference type="InterPro" id="IPR004648">
    <property type="entry name" value="Oligpept_transpt"/>
</dbReference>
<dbReference type="Pfam" id="PF03169">
    <property type="entry name" value="OPT"/>
    <property type="match status" value="1"/>
</dbReference>
<sequence length="819" mass="91982">MDRIRKTLRRYGGGGNGGNEEQTSSSDFSYNDGGATQGFNPNEKSEAEVKQHVVNQDFEADIKVPNLNLIASKSQEFDPVTSHLMNEIIEDEYAGIHVEDDSPYPEVRAAVPSTDDFEMPQATIRAWTLGLILTTIGSAMNMYFSLHSPTITITTMVTSILAYPFGRFWAWCIPNWKIFGLPLNPGPFNLKEHAVITIMANASFNGGAAYATDILVSMNKFYNVDFGVGFAIVAILSTNMIGFSMGGLIRKFVVDSPSAIWPQNLVTCTFLTNMHINENHPANGWHISRLWFFLIVFIVGFIYYWIPGYMFAALSNFSWITWIKPKSPIINQIFGSQTGLGMLPNSIALDWNQIAGYVGSPLIPPAGTLATISLSIIIVFWAIVPAISFTNTWYGDYLPISSSGSFDRFQDNYQVSRIVNKDLTFNDAEYKKYSPLFLSTTFAISYGLSFASTTATIVHTILFHGKEIIEQFKCKETPDVHNRLMSRYKRVPEWWFLISFLIFFALSIVTVRVWNTEMPIWSLVVALVIALVFLLPVSIIYARTNIAVGLNVITEFIIGYMVPGKPIAMMFFKTFGYITNNQAVTFAQDMKLGHYMKISPKNLFFSQFIAAIWSCFVQIAVMRWSYGAVENLCKPGQGSGFDCPGARVFFTASIIWGAIGPQRQFSPGQLYYKLLFFFIVGAGLPIINWLILRKWPNSMVKYLHWPVFFSGTGLIPPATPYNYTSYCLVGLFFGWFIKKKFFHWWTKYNYSLSAGLDIGLAWSMLIISLALGLTSTKFPAWWGNDVVGKTLDSAVNKTGASINIRIKLKDGEAFGPSTW</sequence>
<keyword evidence="5" id="KW-0571">Peptide transport</keyword>
<evidence type="ECO:0000256" key="5">
    <source>
        <dbReference type="ARBA" id="ARBA00022856"/>
    </source>
</evidence>
<organism evidence="11 12">
    <name type="scientific">Candida oxycetoniae</name>
    <dbReference type="NCBI Taxonomy" id="497107"/>
    <lineage>
        <taxon>Eukaryota</taxon>
        <taxon>Fungi</taxon>
        <taxon>Dikarya</taxon>
        <taxon>Ascomycota</taxon>
        <taxon>Saccharomycotina</taxon>
        <taxon>Pichiomycetes</taxon>
        <taxon>Debaryomycetaceae</taxon>
        <taxon>Candida/Lodderomyces clade</taxon>
        <taxon>Candida</taxon>
    </lineage>
</organism>
<feature type="transmembrane region" description="Helical" evidence="10">
    <location>
        <begin position="520"/>
        <end position="542"/>
    </location>
</feature>
<dbReference type="PANTHER" id="PTHR22601">
    <property type="entry name" value="ISP4 LIKE PROTEIN"/>
    <property type="match status" value="1"/>
</dbReference>
<evidence type="ECO:0000256" key="2">
    <source>
        <dbReference type="ARBA" id="ARBA00008807"/>
    </source>
</evidence>
<feature type="transmembrane region" description="Helical" evidence="10">
    <location>
        <begin position="494"/>
        <end position="514"/>
    </location>
</feature>
<dbReference type="GeneID" id="73381601"/>
<feature type="transmembrane region" description="Helical" evidence="10">
    <location>
        <begin position="369"/>
        <end position="389"/>
    </location>
</feature>
<reference evidence="11" key="1">
    <citation type="journal article" date="2022" name="DNA Res.">
        <title>Genome analysis of five recently described species of the CUG-Ser clade uncovers Candida theae as a new hybrid lineage with pathogenic potential in the Candida parapsilosis species complex.</title>
        <authorList>
            <person name="Mixao V."/>
            <person name="Del Olmo V."/>
            <person name="Hegedusova E."/>
            <person name="Saus E."/>
            <person name="Pryszcz L."/>
            <person name="Cillingova A."/>
            <person name="Nosek J."/>
            <person name="Gabaldon T."/>
        </authorList>
    </citation>
    <scope>NUCLEOTIDE SEQUENCE</scope>
    <source>
        <strain evidence="11">CBS 10844</strain>
    </source>
</reference>
<feature type="transmembrane region" description="Helical" evidence="10">
    <location>
        <begin position="671"/>
        <end position="692"/>
    </location>
</feature>